<dbReference type="OrthoDB" id="10033309at2759"/>
<dbReference type="SMART" id="SM01375">
    <property type="entry name" value="Dynein_light"/>
    <property type="match status" value="1"/>
</dbReference>
<dbReference type="GO" id="GO:0005874">
    <property type="term" value="C:microtubule"/>
    <property type="evidence" value="ECO:0007669"/>
    <property type="project" value="UniProtKB-KW"/>
</dbReference>
<evidence type="ECO:0000313" key="12">
    <source>
        <dbReference type="Proteomes" id="UP000311919"/>
    </source>
</evidence>
<keyword evidence="11" id="KW-0966">Cell projection</keyword>
<dbReference type="Pfam" id="PF01221">
    <property type="entry name" value="Dynein_light"/>
    <property type="match status" value="1"/>
</dbReference>
<protein>
    <recommendedName>
        <fullName evidence="10">Dynein light chain</fullName>
    </recommendedName>
</protein>
<keyword evidence="10" id="KW-0505">Motor protein</keyword>
<keyword evidence="7" id="KW-0653">Protein transport</keyword>
<accession>A0A4Z2D5L5</accession>
<dbReference type="FunFam" id="3.30.740.10:FF:000005">
    <property type="entry name" value="Dynein light chain"/>
    <property type="match status" value="1"/>
</dbReference>
<dbReference type="STRING" id="6182.A0A4Z2D5L5"/>
<dbReference type="GO" id="GO:0051028">
    <property type="term" value="P:mRNA transport"/>
    <property type="evidence" value="ECO:0007669"/>
    <property type="project" value="UniProtKB-KW"/>
</dbReference>
<evidence type="ECO:0000256" key="6">
    <source>
        <dbReference type="ARBA" id="ARBA00022816"/>
    </source>
</evidence>
<dbReference type="AlphaFoldDB" id="A0A4Z2D5L5"/>
<dbReference type="GO" id="GO:0045505">
    <property type="term" value="F:dynein intermediate chain binding"/>
    <property type="evidence" value="ECO:0007669"/>
    <property type="project" value="TreeGrafter"/>
</dbReference>
<dbReference type="GO" id="GO:0005868">
    <property type="term" value="C:cytoplasmic dynein complex"/>
    <property type="evidence" value="ECO:0007669"/>
    <property type="project" value="TreeGrafter"/>
</dbReference>
<dbReference type="Proteomes" id="UP000311919">
    <property type="component" value="Unassembled WGS sequence"/>
</dbReference>
<dbReference type="GO" id="GO:0007017">
    <property type="term" value="P:microtubule-based process"/>
    <property type="evidence" value="ECO:0007669"/>
    <property type="project" value="InterPro"/>
</dbReference>
<organism evidence="11 12">
    <name type="scientific">Schistosoma japonicum</name>
    <name type="common">Blood fluke</name>
    <dbReference type="NCBI Taxonomy" id="6182"/>
    <lineage>
        <taxon>Eukaryota</taxon>
        <taxon>Metazoa</taxon>
        <taxon>Spiralia</taxon>
        <taxon>Lophotrochozoa</taxon>
        <taxon>Platyhelminthes</taxon>
        <taxon>Trematoda</taxon>
        <taxon>Digenea</taxon>
        <taxon>Strigeidida</taxon>
        <taxon>Schistosomatoidea</taxon>
        <taxon>Schistosomatidae</taxon>
        <taxon>Schistosoma</taxon>
    </lineage>
</organism>
<keyword evidence="10" id="KW-0243">Dynein</keyword>
<dbReference type="Gene3D" id="3.30.740.10">
    <property type="entry name" value="Protein Inhibitor Of Neuronal Nitric Oxide Synthase"/>
    <property type="match status" value="1"/>
</dbReference>
<evidence type="ECO:0000313" key="11">
    <source>
        <dbReference type="EMBL" id="TNN11761.1"/>
    </source>
</evidence>
<dbReference type="PANTHER" id="PTHR11886">
    <property type="entry name" value="DYNEIN LIGHT CHAIN"/>
    <property type="match status" value="1"/>
</dbReference>
<gene>
    <name evidence="11" type="ORF">EWB00_004272</name>
</gene>
<name>A0A4Z2D5L5_SCHJA</name>
<dbReference type="PANTHER" id="PTHR11886:SF35">
    <property type="entry name" value="DYNEIN LIGHT CHAIN"/>
    <property type="match status" value="1"/>
</dbReference>
<dbReference type="SUPFAM" id="SSF54648">
    <property type="entry name" value="DLC"/>
    <property type="match status" value="1"/>
</dbReference>
<dbReference type="CDD" id="cd21452">
    <property type="entry name" value="DLC-like_DYNLL1_DYNLL2"/>
    <property type="match status" value="1"/>
</dbReference>
<keyword evidence="11" id="KW-0282">Flagellum</keyword>
<dbReference type="EMBL" id="SKCS01000282">
    <property type="protein sequence ID" value="TNN11761.1"/>
    <property type="molecule type" value="Genomic_DNA"/>
</dbReference>
<comment type="caution">
    <text evidence="11">The sequence shown here is derived from an EMBL/GenBank/DDBJ whole genome shotgun (WGS) entry which is preliminary data.</text>
</comment>
<evidence type="ECO:0000256" key="1">
    <source>
        <dbReference type="ARBA" id="ARBA00004123"/>
    </source>
</evidence>
<proteinExistence type="inferred from homology"/>
<evidence type="ECO:0000256" key="7">
    <source>
        <dbReference type="ARBA" id="ARBA00022927"/>
    </source>
</evidence>
<evidence type="ECO:0000256" key="3">
    <source>
        <dbReference type="ARBA" id="ARBA00022448"/>
    </source>
</evidence>
<evidence type="ECO:0000256" key="2">
    <source>
        <dbReference type="ARBA" id="ARBA00004245"/>
    </source>
</evidence>
<comment type="similarity">
    <text evidence="10">Belongs to the dynein light chain family.</text>
</comment>
<keyword evidence="4 10" id="KW-0963">Cytoplasm</keyword>
<evidence type="ECO:0000256" key="4">
    <source>
        <dbReference type="ARBA" id="ARBA00022490"/>
    </source>
</evidence>
<keyword evidence="3" id="KW-0813">Transport</keyword>
<evidence type="ECO:0000256" key="5">
    <source>
        <dbReference type="ARBA" id="ARBA00022701"/>
    </source>
</evidence>
<keyword evidence="11" id="KW-0969">Cilium</keyword>
<reference evidence="11 12" key="1">
    <citation type="submission" date="2019-03" db="EMBL/GenBank/DDBJ databases">
        <title>An improved genome assembly of the fluke Schistosoma japonicum.</title>
        <authorList>
            <person name="Hu W."/>
            <person name="Luo F."/>
            <person name="Yin M."/>
            <person name="Mo X."/>
            <person name="Sun C."/>
            <person name="Wu Q."/>
            <person name="Zhu B."/>
            <person name="Xiang M."/>
            <person name="Wang J."/>
            <person name="Wang Y."/>
            <person name="Zhang T."/>
            <person name="Xu B."/>
            <person name="Zheng H."/>
            <person name="Feng Z."/>
        </authorList>
    </citation>
    <scope>NUCLEOTIDE SEQUENCE [LARGE SCALE GENOMIC DNA]</scope>
    <source>
        <strain evidence="11">HuSjv2</strain>
        <tissue evidence="11">Worms</tissue>
    </source>
</reference>
<dbReference type="GO" id="GO:0005634">
    <property type="term" value="C:nucleus"/>
    <property type="evidence" value="ECO:0007669"/>
    <property type="project" value="UniProtKB-SubCell"/>
</dbReference>
<keyword evidence="5 10" id="KW-0493">Microtubule</keyword>
<keyword evidence="12" id="KW-1185">Reference proteome</keyword>
<keyword evidence="9" id="KW-0539">Nucleus</keyword>
<comment type="subcellular location">
    <subcellularLocation>
        <location evidence="2 10">Cytoplasm</location>
        <location evidence="2 10">Cytoskeleton</location>
    </subcellularLocation>
    <subcellularLocation>
        <location evidence="1">Nucleus</location>
    </subcellularLocation>
</comment>
<keyword evidence="8 10" id="KW-0206">Cytoskeleton</keyword>
<evidence type="ECO:0000256" key="10">
    <source>
        <dbReference type="RuleBase" id="RU365010"/>
    </source>
</evidence>
<dbReference type="InterPro" id="IPR037177">
    <property type="entry name" value="DLC_sf"/>
</dbReference>
<sequence>MANGMAIDKSRAVIDKSDMLPEMEDDAVYVAANAMEKHNIDMHIASYIKHEFDRKYKPTWNCIVGKNFGSFIHHDRGGFVSFRLNGLNVLLFKLG</sequence>
<dbReference type="InterPro" id="IPR001372">
    <property type="entry name" value="Dynein_light_chain_typ-1/2"/>
</dbReference>
<keyword evidence="6" id="KW-0509">mRNA transport</keyword>
<evidence type="ECO:0000256" key="9">
    <source>
        <dbReference type="ARBA" id="ARBA00023242"/>
    </source>
</evidence>
<dbReference type="GO" id="GO:0015031">
    <property type="term" value="P:protein transport"/>
    <property type="evidence" value="ECO:0007669"/>
    <property type="project" value="UniProtKB-KW"/>
</dbReference>
<evidence type="ECO:0000256" key="8">
    <source>
        <dbReference type="ARBA" id="ARBA00023212"/>
    </source>
</evidence>